<keyword evidence="3" id="KW-1185">Reference proteome</keyword>
<dbReference type="RefSeq" id="WP_258389191.1">
    <property type="nucleotide sequence ID" value="NZ_CP091430.1"/>
</dbReference>
<dbReference type="InterPro" id="IPR000868">
    <property type="entry name" value="Isochorismatase-like_dom"/>
</dbReference>
<accession>A0ABY5SKN1</accession>
<dbReference type="PANTHER" id="PTHR43559:SF3">
    <property type="entry name" value="HYDROLASE YCAC-RELATED"/>
    <property type="match status" value="1"/>
</dbReference>
<sequence length="141" mass="15702">MYLLFILSYLIHNKRRKINKATNKTIGGILQCLNLINFLTVLMAGISTDVCLTFPAIAATADGYDVYGVLDASGTWNALIEQAAMLRMSQAGVKLTTWVSLSAELQRDWSLPTGQALAQTYAEHFPEYSVLMDLHNYKIKI</sequence>
<evidence type="ECO:0000313" key="3">
    <source>
        <dbReference type="Proteomes" id="UP001057877"/>
    </source>
</evidence>
<proteinExistence type="predicted"/>
<evidence type="ECO:0000259" key="1">
    <source>
        <dbReference type="Pfam" id="PF00857"/>
    </source>
</evidence>
<protein>
    <submittedName>
        <fullName evidence="2">Isochorismatase family protein</fullName>
    </submittedName>
</protein>
<dbReference type="Pfam" id="PF00857">
    <property type="entry name" value="Isochorismatase"/>
    <property type="match status" value="1"/>
</dbReference>
<feature type="domain" description="Isochorismatase-like" evidence="1">
    <location>
        <begin position="37"/>
        <end position="98"/>
    </location>
</feature>
<organism evidence="2 3">
    <name type="scientific">Paenibacillus spongiae</name>
    <dbReference type="NCBI Taxonomy" id="2909671"/>
    <lineage>
        <taxon>Bacteria</taxon>
        <taxon>Bacillati</taxon>
        <taxon>Bacillota</taxon>
        <taxon>Bacilli</taxon>
        <taxon>Bacillales</taxon>
        <taxon>Paenibacillaceae</taxon>
        <taxon>Paenibacillus</taxon>
    </lineage>
</organism>
<dbReference type="EMBL" id="CP091430">
    <property type="protein sequence ID" value="UVI33138.1"/>
    <property type="molecule type" value="Genomic_DNA"/>
</dbReference>
<reference evidence="2" key="1">
    <citation type="submission" date="2022-01" db="EMBL/GenBank/DDBJ databases">
        <title>Paenibacillus spongiae sp. nov., isolated from marine sponge.</title>
        <authorList>
            <person name="Li Z."/>
            <person name="Zhang M."/>
        </authorList>
    </citation>
    <scope>NUCLEOTIDE SEQUENCE</scope>
    <source>
        <strain evidence="2">PHS-Z3</strain>
    </source>
</reference>
<evidence type="ECO:0000313" key="2">
    <source>
        <dbReference type="EMBL" id="UVI33138.1"/>
    </source>
</evidence>
<name>A0ABY5SKN1_9BACL</name>
<dbReference type="Proteomes" id="UP001057877">
    <property type="component" value="Chromosome"/>
</dbReference>
<dbReference type="InterPro" id="IPR036380">
    <property type="entry name" value="Isochorismatase-like_sf"/>
</dbReference>
<dbReference type="InterPro" id="IPR053152">
    <property type="entry name" value="Hydrolase_YcaC-like"/>
</dbReference>
<dbReference type="PANTHER" id="PTHR43559">
    <property type="entry name" value="HYDROLASE YCAC-RELATED"/>
    <property type="match status" value="1"/>
</dbReference>
<gene>
    <name evidence="2" type="ORF">L1F29_15410</name>
</gene>
<dbReference type="SUPFAM" id="SSF52499">
    <property type="entry name" value="Isochorismatase-like hydrolases"/>
    <property type="match status" value="1"/>
</dbReference>
<dbReference type="Gene3D" id="3.40.50.850">
    <property type="entry name" value="Isochorismatase-like"/>
    <property type="match status" value="1"/>
</dbReference>